<dbReference type="Pfam" id="PF05635">
    <property type="entry name" value="23S_rRNA_IVP"/>
    <property type="match status" value="1"/>
</dbReference>
<gene>
    <name evidence="1" type="ORF">COV89_00245</name>
</gene>
<dbReference type="Proteomes" id="UP000231371">
    <property type="component" value="Unassembled WGS sequence"/>
</dbReference>
<dbReference type="PANTHER" id="PTHR38471:SF2">
    <property type="entry name" value="FOUR HELIX BUNDLE PROTEIN"/>
    <property type="match status" value="1"/>
</dbReference>
<accession>A0A2H0KGR2</accession>
<evidence type="ECO:0000313" key="1">
    <source>
        <dbReference type="EMBL" id="PIQ70468.1"/>
    </source>
</evidence>
<name>A0A2H0KGR2_9BACT</name>
<dbReference type="InterPro" id="IPR036583">
    <property type="entry name" value="23S_rRNA_IVS_sf"/>
</dbReference>
<dbReference type="NCBIfam" id="TIGR02436">
    <property type="entry name" value="four helix bundle protein"/>
    <property type="match status" value="1"/>
</dbReference>
<reference evidence="1 2" key="1">
    <citation type="submission" date="2017-09" db="EMBL/GenBank/DDBJ databases">
        <title>Depth-based differentiation of microbial function through sediment-hosted aquifers and enrichment of novel symbionts in the deep terrestrial subsurface.</title>
        <authorList>
            <person name="Probst A.J."/>
            <person name="Ladd B."/>
            <person name="Jarett J.K."/>
            <person name="Geller-Mcgrath D.E."/>
            <person name="Sieber C.M."/>
            <person name="Emerson J.B."/>
            <person name="Anantharaman K."/>
            <person name="Thomas B.C."/>
            <person name="Malmstrom R."/>
            <person name="Stieglmeier M."/>
            <person name="Klingl A."/>
            <person name="Woyke T."/>
            <person name="Ryan C.M."/>
            <person name="Banfield J.F."/>
        </authorList>
    </citation>
    <scope>NUCLEOTIDE SEQUENCE [LARGE SCALE GENOMIC DNA]</scope>
    <source>
        <strain evidence="1">CG11_big_fil_rev_8_21_14_0_20_40_12</strain>
    </source>
</reference>
<protein>
    <submittedName>
        <fullName evidence="1">Four helix bundle protein</fullName>
    </submittedName>
</protein>
<comment type="caution">
    <text evidence="1">The sequence shown here is derived from an EMBL/GenBank/DDBJ whole genome shotgun (WGS) entry which is preliminary data.</text>
</comment>
<evidence type="ECO:0000313" key="2">
    <source>
        <dbReference type="Proteomes" id="UP000231371"/>
    </source>
</evidence>
<dbReference type="AlphaFoldDB" id="A0A2H0KGR2"/>
<sequence>MTEIQKPKQYDLEERTLRFFKNIIGLCKKLPRDTVNIELIKQLIRATGSVGANYREANESISKKDLNFRIRISRKEAKKSHYWLQALLEANLVLKTETDPLVKESLELARIFSSIMIKTK</sequence>
<dbReference type="EMBL" id="PCVI01000005">
    <property type="protein sequence ID" value="PIQ70468.1"/>
    <property type="molecule type" value="Genomic_DNA"/>
</dbReference>
<dbReference type="InterPro" id="IPR012657">
    <property type="entry name" value="23S_rRNA-intervening_sequence"/>
</dbReference>
<dbReference type="PANTHER" id="PTHR38471">
    <property type="entry name" value="FOUR HELIX BUNDLE PROTEIN"/>
    <property type="match status" value="1"/>
</dbReference>
<dbReference type="Gene3D" id="1.20.1440.60">
    <property type="entry name" value="23S rRNA-intervening sequence"/>
    <property type="match status" value="1"/>
</dbReference>
<organism evidence="1 2">
    <name type="scientific">Candidatus Shapirobacteria bacterium CG11_big_fil_rev_8_21_14_0_20_40_12</name>
    <dbReference type="NCBI Taxonomy" id="1974889"/>
    <lineage>
        <taxon>Bacteria</taxon>
        <taxon>Candidatus Shapironibacteriota</taxon>
    </lineage>
</organism>
<dbReference type="SUPFAM" id="SSF158446">
    <property type="entry name" value="IVS-encoded protein-like"/>
    <property type="match status" value="1"/>
</dbReference>
<proteinExistence type="predicted"/>